<evidence type="ECO:0000313" key="2">
    <source>
        <dbReference type="EMBL" id="KUN20413.1"/>
    </source>
</evidence>
<dbReference type="RefSeq" id="WP_059265238.1">
    <property type="nucleotide sequence ID" value="NZ_KQ948362.1"/>
</dbReference>
<accession>A0A117QC91</accession>
<dbReference type="Proteomes" id="UP000053398">
    <property type="component" value="Unassembled WGS sequence"/>
</dbReference>
<protein>
    <submittedName>
        <fullName evidence="2">Uncharacterized protein</fullName>
    </submittedName>
</protein>
<feature type="region of interest" description="Disordered" evidence="1">
    <location>
        <begin position="40"/>
        <end position="65"/>
    </location>
</feature>
<sequence>MATGADSARITAKVHGRDITLDGPLTKDEIRNRIWWWQSADPRTSEEQEDGQHERDNPHDDSRKDVIITLGGYYEVSADPRTPEAERLVELVYDELHPDE</sequence>
<feature type="compositionally biased region" description="Basic and acidic residues" evidence="1">
    <location>
        <begin position="43"/>
        <end position="65"/>
    </location>
</feature>
<reference evidence="2 3" key="1">
    <citation type="submission" date="2015-10" db="EMBL/GenBank/DDBJ databases">
        <title>Draft genome sequence of Streptomyces corchorusii DSM 40340, type strain for the species Streptomyces corchorusii.</title>
        <authorList>
            <person name="Ruckert C."/>
            <person name="Winkler A."/>
            <person name="Kalinowski J."/>
            <person name="Kampfer P."/>
            <person name="Glaeser S."/>
        </authorList>
    </citation>
    <scope>NUCLEOTIDE SEQUENCE [LARGE SCALE GENOMIC DNA]</scope>
    <source>
        <strain evidence="2 3">DSM 40340</strain>
    </source>
</reference>
<comment type="caution">
    <text evidence="2">The sequence shown here is derived from an EMBL/GenBank/DDBJ whole genome shotgun (WGS) entry which is preliminary data.</text>
</comment>
<proteinExistence type="predicted"/>
<gene>
    <name evidence="2" type="ORF">AQJ11_29975</name>
</gene>
<name>A0A117QC91_STRCK</name>
<evidence type="ECO:0000256" key="1">
    <source>
        <dbReference type="SAM" id="MobiDB-lite"/>
    </source>
</evidence>
<keyword evidence="3" id="KW-1185">Reference proteome</keyword>
<evidence type="ECO:0000313" key="3">
    <source>
        <dbReference type="Proteomes" id="UP000053398"/>
    </source>
</evidence>
<dbReference type="EMBL" id="LMWP01000035">
    <property type="protein sequence ID" value="KUN20413.1"/>
    <property type="molecule type" value="Genomic_DNA"/>
</dbReference>
<organism evidence="2 3">
    <name type="scientific">Streptomyces corchorusii</name>
    <name type="common">Streptomyces chibaensis</name>
    <dbReference type="NCBI Taxonomy" id="1903"/>
    <lineage>
        <taxon>Bacteria</taxon>
        <taxon>Bacillati</taxon>
        <taxon>Actinomycetota</taxon>
        <taxon>Actinomycetes</taxon>
        <taxon>Kitasatosporales</taxon>
        <taxon>Streptomycetaceae</taxon>
        <taxon>Streptomyces</taxon>
    </lineage>
</organism>
<dbReference type="AlphaFoldDB" id="A0A117QC91"/>